<evidence type="ECO:0000256" key="1">
    <source>
        <dbReference type="SAM" id="MobiDB-lite"/>
    </source>
</evidence>
<protein>
    <submittedName>
        <fullName evidence="2">Uncharacterized protein</fullName>
    </submittedName>
</protein>
<feature type="compositionally biased region" description="Basic and acidic residues" evidence="1">
    <location>
        <begin position="135"/>
        <end position="148"/>
    </location>
</feature>
<keyword evidence="3" id="KW-1185">Reference proteome</keyword>
<feature type="compositionally biased region" description="Polar residues" evidence="1">
    <location>
        <begin position="46"/>
        <end position="88"/>
    </location>
</feature>
<dbReference type="EMBL" id="QGML01000774">
    <property type="protein sequence ID" value="TVY90707.1"/>
    <property type="molecule type" value="Genomic_DNA"/>
</dbReference>
<feature type="region of interest" description="Disordered" evidence="1">
    <location>
        <begin position="1"/>
        <end position="180"/>
    </location>
</feature>
<reference evidence="2 3" key="1">
    <citation type="submission" date="2018-05" db="EMBL/GenBank/DDBJ databases">
        <title>Genome sequencing and assembly of the regulated plant pathogen Lachnellula willkommii and related sister species for the development of diagnostic species identification markers.</title>
        <authorList>
            <person name="Giroux E."/>
            <person name="Bilodeau G."/>
        </authorList>
    </citation>
    <scope>NUCLEOTIDE SEQUENCE [LARGE SCALE GENOMIC DNA]</scope>
    <source>
        <strain evidence="2 3">CBS 172.35</strain>
    </source>
</reference>
<gene>
    <name evidence="2" type="ORF">LAWI1_G002623</name>
</gene>
<evidence type="ECO:0000313" key="3">
    <source>
        <dbReference type="Proteomes" id="UP000315522"/>
    </source>
</evidence>
<feature type="compositionally biased region" description="Polar residues" evidence="1">
    <location>
        <begin position="1"/>
        <end position="16"/>
    </location>
</feature>
<evidence type="ECO:0000313" key="2">
    <source>
        <dbReference type="EMBL" id="TVY90707.1"/>
    </source>
</evidence>
<name>A0A559MCK7_9HELO</name>
<sequence length="180" mass="18540">MSANRNPESVSNQGEFHSSVPRSEPLTTKGHAPGVKVGNDAAPEFSAQTLPAGTAPPENTFQPNTQSATPGQANNPNISKETWTSAQDSLPGATSADVHTGIGHPGSGQTSNELHGTEKKDRSGVAARGGSDGADTARERGQDIDVPKGAKGYSGVNREDIPGAEEREPVSAEFVASERA</sequence>
<accession>A0A559MCK7</accession>
<proteinExistence type="predicted"/>
<dbReference type="Proteomes" id="UP000315522">
    <property type="component" value="Unassembled WGS sequence"/>
</dbReference>
<comment type="caution">
    <text evidence="2">The sequence shown here is derived from an EMBL/GenBank/DDBJ whole genome shotgun (WGS) entry which is preliminary data.</text>
</comment>
<feature type="compositionally biased region" description="Basic and acidic residues" evidence="1">
    <location>
        <begin position="157"/>
        <end position="180"/>
    </location>
</feature>
<organism evidence="2 3">
    <name type="scientific">Lachnellula willkommii</name>
    <dbReference type="NCBI Taxonomy" id="215461"/>
    <lineage>
        <taxon>Eukaryota</taxon>
        <taxon>Fungi</taxon>
        <taxon>Dikarya</taxon>
        <taxon>Ascomycota</taxon>
        <taxon>Pezizomycotina</taxon>
        <taxon>Leotiomycetes</taxon>
        <taxon>Helotiales</taxon>
        <taxon>Lachnaceae</taxon>
        <taxon>Lachnellula</taxon>
    </lineage>
</organism>
<dbReference type="AlphaFoldDB" id="A0A559MCK7"/>